<dbReference type="EMBL" id="AHEF01000105">
    <property type="protein sequence ID" value="EOP78683.1"/>
    <property type="molecule type" value="Genomic_DNA"/>
</dbReference>
<reference evidence="1 2" key="1">
    <citation type="submission" date="2012-12" db="EMBL/GenBank/DDBJ databases">
        <title>The Genome Sequence of Bacillus cereus HuB4-4.</title>
        <authorList>
            <consortium name="The Broad Institute Genome Sequencing Platform"/>
            <consortium name="The Broad Institute Genome Sequencing Center for Infectious Disease"/>
            <person name="Feldgarden M."/>
            <person name="Van der Auwera G.A."/>
            <person name="Mahillon J."/>
            <person name="Duprez V."/>
            <person name="Timmery S."/>
            <person name="Mattelet C."/>
            <person name="Dierick K."/>
            <person name="Sun M."/>
            <person name="Yu Z."/>
            <person name="Zhu L."/>
            <person name="Hu X."/>
            <person name="Shank E.B."/>
            <person name="Swiecicka I."/>
            <person name="Hansen B.M."/>
            <person name="Andrup L."/>
            <person name="Walker B."/>
            <person name="Young S.K."/>
            <person name="Zeng Q."/>
            <person name="Gargeya S."/>
            <person name="Fitzgerald M."/>
            <person name="Haas B."/>
            <person name="Abouelleil A."/>
            <person name="Alvarado L."/>
            <person name="Arachchi H.M."/>
            <person name="Berlin A.M."/>
            <person name="Chapman S.B."/>
            <person name="Dewar J."/>
            <person name="Goldberg J."/>
            <person name="Griggs A."/>
            <person name="Gujja S."/>
            <person name="Hansen M."/>
            <person name="Howarth C."/>
            <person name="Imamovic A."/>
            <person name="Larimer J."/>
            <person name="McCowan C."/>
            <person name="Murphy C."/>
            <person name="Neiman D."/>
            <person name="Pearson M."/>
            <person name="Priest M."/>
            <person name="Roberts A."/>
            <person name="Saif S."/>
            <person name="Shea T."/>
            <person name="Sisk P."/>
            <person name="Sykes S."/>
            <person name="Wortman J."/>
            <person name="Nusbaum C."/>
            <person name="Birren B."/>
        </authorList>
    </citation>
    <scope>NUCLEOTIDE SEQUENCE [LARGE SCALE GENOMIC DNA]</scope>
    <source>
        <strain evidence="1 2">HuB4-4</strain>
    </source>
</reference>
<dbReference type="Proteomes" id="UP000014009">
    <property type="component" value="Unassembled WGS sequence"/>
</dbReference>
<evidence type="ECO:0000313" key="1">
    <source>
        <dbReference type="EMBL" id="EOP78683.1"/>
    </source>
</evidence>
<dbReference type="AlphaFoldDB" id="A0A9W5VI67"/>
<accession>A0A9W5VI67</accession>
<sequence length="58" mass="7184">MKFFENRFLKSLLKFSKFLHEYRFEAFSEHKSFLLLHDIDIQEMNVFSIRLDDEQIIV</sequence>
<evidence type="ECO:0000313" key="2">
    <source>
        <dbReference type="Proteomes" id="UP000014009"/>
    </source>
</evidence>
<organism evidence="1 2">
    <name type="scientific">Bacillus cereus HuB4-4</name>
    <dbReference type="NCBI Taxonomy" id="1053211"/>
    <lineage>
        <taxon>Bacteria</taxon>
        <taxon>Bacillati</taxon>
        <taxon>Bacillota</taxon>
        <taxon>Bacilli</taxon>
        <taxon>Bacillales</taxon>
        <taxon>Bacillaceae</taxon>
        <taxon>Bacillus</taxon>
        <taxon>Bacillus cereus group</taxon>
    </lineage>
</organism>
<name>A0A9W5VI67_BACCE</name>
<dbReference type="RefSeq" id="WP_016099665.1">
    <property type="nucleotide sequence ID" value="NZ_KB976549.1"/>
</dbReference>
<protein>
    <submittedName>
        <fullName evidence="1">Uncharacterized protein</fullName>
    </submittedName>
</protein>
<proteinExistence type="predicted"/>
<gene>
    <name evidence="1" type="ORF">IGM_06634</name>
</gene>
<comment type="caution">
    <text evidence="1">The sequence shown here is derived from an EMBL/GenBank/DDBJ whole genome shotgun (WGS) entry which is preliminary data.</text>
</comment>